<keyword evidence="3" id="KW-1185">Reference proteome</keyword>
<evidence type="ECO:0000256" key="1">
    <source>
        <dbReference type="SAM" id="Phobius"/>
    </source>
</evidence>
<proteinExistence type="predicted"/>
<organism evidence="2 3">
    <name type="scientific">Phytopseudomonas argentinensis</name>
    <dbReference type="NCBI Taxonomy" id="289370"/>
    <lineage>
        <taxon>Bacteria</taxon>
        <taxon>Pseudomonadati</taxon>
        <taxon>Pseudomonadota</taxon>
        <taxon>Gammaproteobacteria</taxon>
        <taxon>Pseudomonadales</taxon>
        <taxon>Pseudomonadaceae</taxon>
        <taxon>Phytopseudomonas</taxon>
    </lineage>
</organism>
<accession>A0A1I3KV58</accession>
<keyword evidence="1" id="KW-0812">Transmembrane</keyword>
<sequence length="41" mass="4286">MTPKPLVVVAAGTAGLALLAVLFWAWRTSGLAIMQLGMNLC</sequence>
<gene>
    <name evidence="2" type="ORF">SAMN05216602_2730</name>
</gene>
<dbReference type="AlphaFoldDB" id="A0A1I3KV58"/>
<protein>
    <submittedName>
        <fullName evidence="2">Uncharacterized protein</fullName>
    </submittedName>
</protein>
<dbReference type="EMBL" id="FORC01000002">
    <property type="protein sequence ID" value="SFI76306.1"/>
    <property type="molecule type" value="Genomic_DNA"/>
</dbReference>
<reference evidence="3" key="1">
    <citation type="submission" date="2016-10" db="EMBL/GenBank/DDBJ databases">
        <authorList>
            <person name="Varghese N."/>
            <person name="Submissions S."/>
        </authorList>
    </citation>
    <scope>NUCLEOTIDE SEQUENCE [LARGE SCALE GENOMIC DNA]</scope>
    <source>
        <strain evidence="3">LMG 22563</strain>
    </source>
</reference>
<dbReference type="RefSeq" id="WP_279626222.1">
    <property type="nucleotide sequence ID" value="NZ_FORC01000002.1"/>
</dbReference>
<keyword evidence="1" id="KW-1133">Transmembrane helix</keyword>
<dbReference type="Proteomes" id="UP000183018">
    <property type="component" value="Unassembled WGS sequence"/>
</dbReference>
<keyword evidence="1" id="KW-0472">Membrane</keyword>
<evidence type="ECO:0000313" key="3">
    <source>
        <dbReference type="Proteomes" id="UP000183018"/>
    </source>
</evidence>
<feature type="transmembrane region" description="Helical" evidence="1">
    <location>
        <begin position="6"/>
        <end position="26"/>
    </location>
</feature>
<evidence type="ECO:0000313" key="2">
    <source>
        <dbReference type="EMBL" id="SFI76306.1"/>
    </source>
</evidence>
<name>A0A1I3KV58_9GAMM</name>